<evidence type="ECO:0000256" key="6">
    <source>
        <dbReference type="ARBA" id="ARBA00022670"/>
    </source>
</evidence>
<comment type="catalytic activity">
    <reaction evidence="18">
        <text>[GlcNAc-(1-&gt;4)-Mur2Ac(oyl-L-Ala-gamma-D-Glu-L-Lys-D-Ala-D-Ala)](n)-di-trans,octa-cis-undecaprenyl diphosphate + beta-D-GlcNAc-(1-&gt;4)-Mur2Ac(oyl-L-Ala-gamma-D-Glu-L-Lys-D-Ala-D-Ala)-di-trans,octa-cis-undecaprenyl diphosphate = [GlcNAc-(1-&gt;4)-Mur2Ac(oyl-L-Ala-gamma-D-Glu-L-Lys-D-Ala-D-Ala)](n+1)-di-trans,octa-cis-undecaprenyl diphosphate + di-trans,octa-cis-undecaprenyl diphosphate + H(+)</text>
        <dbReference type="Rhea" id="RHEA:23708"/>
        <dbReference type="Rhea" id="RHEA-COMP:9602"/>
        <dbReference type="Rhea" id="RHEA-COMP:9603"/>
        <dbReference type="ChEBI" id="CHEBI:15378"/>
        <dbReference type="ChEBI" id="CHEBI:58405"/>
        <dbReference type="ChEBI" id="CHEBI:60033"/>
        <dbReference type="ChEBI" id="CHEBI:78435"/>
        <dbReference type="EC" id="2.4.99.28"/>
    </reaction>
</comment>
<dbReference type="Pfam" id="PF00912">
    <property type="entry name" value="Transgly"/>
    <property type="match status" value="1"/>
</dbReference>
<feature type="domain" description="Penicillin-binding protein transpeptidase" evidence="21">
    <location>
        <begin position="427"/>
        <end position="721"/>
    </location>
</feature>
<dbReference type="GO" id="GO:0030288">
    <property type="term" value="C:outer membrane-bounded periplasmic space"/>
    <property type="evidence" value="ECO:0007669"/>
    <property type="project" value="TreeGrafter"/>
</dbReference>
<keyword evidence="24" id="KW-1185">Reference proteome</keyword>
<dbReference type="InterPro" id="IPR012338">
    <property type="entry name" value="Beta-lactam/transpept-like"/>
</dbReference>
<evidence type="ECO:0000256" key="3">
    <source>
        <dbReference type="ARBA" id="ARBA00007090"/>
    </source>
</evidence>
<evidence type="ECO:0000313" key="24">
    <source>
        <dbReference type="Proteomes" id="UP000005737"/>
    </source>
</evidence>
<evidence type="ECO:0000256" key="12">
    <source>
        <dbReference type="ARBA" id="ARBA00022984"/>
    </source>
</evidence>
<dbReference type="GO" id="GO:0071555">
    <property type="term" value="P:cell wall organization"/>
    <property type="evidence" value="ECO:0007669"/>
    <property type="project" value="UniProtKB-KW"/>
</dbReference>
<dbReference type="GO" id="GO:0004180">
    <property type="term" value="F:carboxypeptidase activity"/>
    <property type="evidence" value="ECO:0007669"/>
    <property type="project" value="UniProtKB-KW"/>
</dbReference>
<dbReference type="InterPro" id="IPR050396">
    <property type="entry name" value="Glycosyltr_51/Transpeptidase"/>
</dbReference>
<dbReference type="PANTHER" id="PTHR32282">
    <property type="entry name" value="BINDING PROTEIN TRANSPEPTIDASE, PUTATIVE-RELATED"/>
    <property type="match status" value="1"/>
</dbReference>
<dbReference type="SUPFAM" id="SSF56601">
    <property type="entry name" value="beta-lactamase/transpeptidase-like"/>
    <property type="match status" value="1"/>
</dbReference>
<dbReference type="AlphaFoldDB" id="H2CGB0"/>
<keyword evidence="6" id="KW-0645">Protease</keyword>
<dbReference type="EC" id="2.4.99.28" evidence="17"/>
<dbReference type="Proteomes" id="UP000005737">
    <property type="component" value="Unassembled WGS sequence"/>
</dbReference>
<keyword evidence="15" id="KW-0511">Multifunctional enzyme</keyword>
<dbReference type="EMBL" id="JH597773">
    <property type="protein sequence ID" value="EHQ06825.1"/>
    <property type="molecule type" value="Genomic_DNA"/>
</dbReference>
<evidence type="ECO:0000256" key="2">
    <source>
        <dbReference type="ARBA" id="ARBA00004752"/>
    </source>
</evidence>
<keyword evidence="7" id="KW-0328">Glycosyltransferase</keyword>
<dbReference type="InterPro" id="IPR001460">
    <property type="entry name" value="PCN-bd_Tpept"/>
</dbReference>
<evidence type="ECO:0000313" key="23">
    <source>
        <dbReference type="EMBL" id="EHQ06825.1"/>
    </source>
</evidence>
<dbReference type="Gene3D" id="3.40.710.10">
    <property type="entry name" value="DD-peptidase/beta-lactamase superfamily"/>
    <property type="match status" value="2"/>
</dbReference>
<dbReference type="Pfam" id="PF00905">
    <property type="entry name" value="Transpeptidase"/>
    <property type="match status" value="1"/>
</dbReference>
<proteinExistence type="inferred from homology"/>
<dbReference type="GO" id="GO:0008955">
    <property type="term" value="F:peptidoglycan glycosyltransferase activity"/>
    <property type="evidence" value="ECO:0007669"/>
    <property type="project" value="UniProtKB-EC"/>
</dbReference>
<dbReference type="GO" id="GO:0008360">
    <property type="term" value="P:regulation of cell shape"/>
    <property type="evidence" value="ECO:0007669"/>
    <property type="project" value="UniProtKB-KW"/>
</dbReference>
<accession>H2CGB0</accession>
<evidence type="ECO:0000256" key="7">
    <source>
        <dbReference type="ARBA" id="ARBA00022676"/>
    </source>
</evidence>
<evidence type="ECO:0000256" key="20">
    <source>
        <dbReference type="SAM" id="Phobius"/>
    </source>
</evidence>
<evidence type="ECO:0000256" key="10">
    <source>
        <dbReference type="ARBA" id="ARBA00022801"/>
    </source>
</evidence>
<dbReference type="GO" id="GO:0009252">
    <property type="term" value="P:peptidoglycan biosynthetic process"/>
    <property type="evidence" value="ECO:0007669"/>
    <property type="project" value="UniProtKB-KW"/>
</dbReference>
<feature type="transmembrane region" description="Helical" evidence="20">
    <location>
        <begin position="12"/>
        <end position="38"/>
    </location>
</feature>
<dbReference type="InterPro" id="IPR036950">
    <property type="entry name" value="PBP_transglycosylase"/>
</dbReference>
<keyword evidence="14 20" id="KW-0472">Membrane</keyword>
<comment type="subcellular location">
    <subcellularLocation>
        <location evidence="1">Membrane</location>
    </subcellularLocation>
</comment>
<sequence length="814" mass="90400">MEEKKVRELRFYKYFVVLLMSAAVVGGLAFGALIGVVADGDLSLLAGYRPSRPTRLYDIRGRLFAEIYRHRQDLTRYDRIPPEVLQAFLSVEDDHFYHHHGFDVPGIFRAAIKNVLAGRIVQGGSTLTQQVAKQIYLNAEKKRPKTFTQKIRETVLALKMEEALSKEEILELYFNVIYLGHGCEGLNCATAVYFDKRVEDLTLGEAALMARLPKSPVEYSPYKYPENAKSQHKFVLERMVDAGYIAGEQAEKIHTDFWNEYWGYFIVRSPSKNIRSERLDMAPYFTEYVRNVLEQSPEVGDELLYSGGLRVYTTLDLDEQRIAQDEMDRALENANRIGRNYAKSSGKAGVDMSLFGIHRLLASIVPVGGPVVTGLTPGQQLQKYMEEGLLDSAQILTYFNPADREAAGFEELRKVTRDFTENLNVEGAFISLNHATGGITAMIGGREFSPQNQFNRALFARRQPGSAFKIFVYGAGLERRVINSMSPLNDAPLYNIADDGSSWAPANYDEGFMGLVPATMAMAYSLNTCSVQTYYKVGPTPIVNLAMRMMKITSPRRFNYDPALSLGSSEITPMELATATAIIANDGKNVIPYAIRSVRTSGGDPIYSQERTVRDAIHTMTKNNSIQVIEPGLAFILRQMMIRTADSGTVTRGLRTPGEGGFSGDMAAKTGTTSSWSDAWVTSFNPQFSTVIWFGFDKSSVTLGPGQAGGAIATPVLGSVMRRYYNTIGTPAPSFKDRSDGNRPPHDVVPVSCDGWALASTEIKGQTLKPPMDAICGISEETRIYDQRELLMKELGITPEEIGGQKGVRVRFRD</sequence>
<keyword evidence="13 20" id="KW-1133">Transmembrane helix</keyword>
<comment type="similarity">
    <text evidence="4">In the N-terminal section; belongs to the glycosyltransferase 51 family.</text>
</comment>
<evidence type="ECO:0000259" key="21">
    <source>
        <dbReference type="Pfam" id="PF00905"/>
    </source>
</evidence>
<evidence type="ECO:0000256" key="17">
    <source>
        <dbReference type="ARBA" id="ARBA00044770"/>
    </source>
</evidence>
<evidence type="ECO:0000256" key="1">
    <source>
        <dbReference type="ARBA" id="ARBA00004370"/>
    </source>
</evidence>
<keyword evidence="10" id="KW-0378">Hydrolase</keyword>
<evidence type="ECO:0000256" key="19">
    <source>
        <dbReference type="ARBA" id="ARBA00060592"/>
    </source>
</evidence>
<dbReference type="GO" id="GO:0016020">
    <property type="term" value="C:membrane"/>
    <property type="evidence" value="ECO:0007669"/>
    <property type="project" value="UniProtKB-SubCell"/>
</dbReference>
<keyword evidence="11" id="KW-0133">Cell shape</keyword>
<evidence type="ECO:0000256" key="5">
    <source>
        <dbReference type="ARBA" id="ARBA00022645"/>
    </source>
</evidence>
<keyword evidence="16" id="KW-0961">Cell wall biogenesis/degradation</keyword>
<dbReference type="HOGENOM" id="CLU_006354_2_4_12"/>
<dbReference type="Gene3D" id="1.10.3810.10">
    <property type="entry name" value="Biosynthetic peptidoglycan transglycosylase-like"/>
    <property type="match status" value="1"/>
</dbReference>
<comment type="pathway">
    <text evidence="19">Glycan biosynthesis.</text>
</comment>
<dbReference type="InterPro" id="IPR001264">
    <property type="entry name" value="Glyco_trans_51"/>
</dbReference>
<evidence type="ECO:0000256" key="11">
    <source>
        <dbReference type="ARBA" id="ARBA00022960"/>
    </source>
</evidence>
<evidence type="ECO:0000256" key="14">
    <source>
        <dbReference type="ARBA" id="ARBA00023136"/>
    </source>
</evidence>
<evidence type="ECO:0000256" key="15">
    <source>
        <dbReference type="ARBA" id="ARBA00023268"/>
    </source>
</evidence>
<dbReference type="FunFam" id="1.10.3810.10:FF:000003">
    <property type="entry name" value="Penicillin-binding protein 1a"/>
    <property type="match status" value="1"/>
</dbReference>
<dbReference type="GO" id="GO:0006508">
    <property type="term" value="P:proteolysis"/>
    <property type="evidence" value="ECO:0007669"/>
    <property type="project" value="UniProtKB-KW"/>
</dbReference>
<keyword evidence="12" id="KW-0573">Peptidoglycan synthesis</keyword>
<name>H2CGB0_9LEPT</name>
<evidence type="ECO:0000256" key="4">
    <source>
        <dbReference type="ARBA" id="ARBA00007739"/>
    </source>
</evidence>
<evidence type="ECO:0000259" key="22">
    <source>
        <dbReference type="Pfam" id="PF00912"/>
    </source>
</evidence>
<comment type="similarity">
    <text evidence="3">In the C-terminal section; belongs to the transpeptidase family.</text>
</comment>
<dbReference type="STRING" id="183.GCA_002009735_02467"/>
<evidence type="ECO:0000256" key="16">
    <source>
        <dbReference type="ARBA" id="ARBA00023316"/>
    </source>
</evidence>
<keyword evidence="9 20" id="KW-0812">Transmembrane</keyword>
<keyword evidence="8 23" id="KW-0808">Transferase</keyword>
<keyword evidence="5" id="KW-0121">Carboxypeptidase</keyword>
<evidence type="ECO:0000256" key="9">
    <source>
        <dbReference type="ARBA" id="ARBA00022692"/>
    </source>
</evidence>
<dbReference type="RefSeq" id="WP_002772515.1">
    <property type="nucleotide sequence ID" value="NZ_JH597773.1"/>
</dbReference>
<evidence type="ECO:0000256" key="8">
    <source>
        <dbReference type="ARBA" id="ARBA00022679"/>
    </source>
</evidence>
<protein>
    <recommendedName>
        <fullName evidence="17">peptidoglycan glycosyltransferase</fullName>
        <ecNumber evidence="17">2.4.99.28</ecNumber>
    </recommendedName>
</protein>
<gene>
    <name evidence="23" type="ORF">Lepil_2148</name>
</gene>
<dbReference type="SUPFAM" id="SSF53955">
    <property type="entry name" value="Lysozyme-like"/>
    <property type="match status" value="1"/>
</dbReference>
<dbReference type="PANTHER" id="PTHR32282:SF27">
    <property type="entry name" value="PENICILLIN-BINDING PROTEIN 1A"/>
    <property type="match status" value="1"/>
</dbReference>
<organism evidence="23 24">
    <name type="scientific">Leptonema illini DSM 21528</name>
    <dbReference type="NCBI Taxonomy" id="929563"/>
    <lineage>
        <taxon>Bacteria</taxon>
        <taxon>Pseudomonadati</taxon>
        <taxon>Spirochaetota</taxon>
        <taxon>Spirochaetia</taxon>
        <taxon>Leptospirales</taxon>
        <taxon>Leptospiraceae</taxon>
        <taxon>Leptonema</taxon>
    </lineage>
</organism>
<evidence type="ECO:0000256" key="13">
    <source>
        <dbReference type="ARBA" id="ARBA00022989"/>
    </source>
</evidence>
<evidence type="ECO:0000256" key="18">
    <source>
        <dbReference type="ARBA" id="ARBA00049902"/>
    </source>
</evidence>
<dbReference type="InterPro" id="IPR023346">
    <property type="entry name" value="Lysozyme-like_dom_sf"/>
</dbReference>
<dbReference type="GO" id="GO:0008658">
    <property type="term" value="F:penicillin binding"/>
    <property type="evidence" value="ECO:0007669"/>
    <property type="project" value="InterPro"/>
</dbReference>
<comment type="pathway">
    <text evidence="2">Cell wall biogenesis; peptidoglycan biosynthesis.</text>
</comment>
<reference evidence="23 24" key="1">
    <citation type="submission" date="2011-10" db="EMBL/GenBank/DDBJ databases">
        <title>The Improved High-Quality Draft genome of Leptonema illini DSM 21528.</title>
        <authorList>
            <consortium name="US DOE Joint Genome Institute (JGI-PGF)"/>
            <person name="Lucas S."/>
            <person name="Copeland A."/>
            <person name="Lapidus A."/>
            <person name="Glavina del Rio T."/>
            <person name="Dalin E."/>
            <person name="Tice H."/>
            <person name="Bruce D."/>
            <person name="Goodwin L."/>
            <person name="Pitluck S."/>
            <person name="Peters L."/>
            <person name="Mikhailova N."/>
            <person name="Held B."/>
            <person name="Kyrpides N."/>
            <person name="Mavromatis K."/>
            <person name="Ivanova N."/>
            <person name="Markowitz V."/>
            <person name="Cheng J.-F."/>
            <person name="Hugenholtz P."/>
            <person name="Woyke T."/>
            <person name="Wu D."/>
            <person name="Gronow S."/>
            <person name="Wellnitz S."/>
            <person name="Brambilla E.-M."/>
            <person name="Klenk H.-P."/>
            <person name="Eisen J.A."/>
        </authorList>
    </citation>
    <scope>NUCLEOTIDE SEQUENCE [LARGE SCALE GENOMIC DNA]</scope>
    <source>
        <strain evidence="23 24">DSM 21528</strain>
    </source>
</reference>
<feature type="domain" description="Glycosyl transferase family 51" evidence="22">
    <location>
        <begin position="61"/>
        <end position="239"/>
    </location>
</feature>